<dbReference type="SUPFAM" id="SSF53448">
    <property type="entry name" value="Nucleotide-diphospho-sugar transferases"/>
    <property type="match status" value="1"/>
</dbReference>
<feature type="compositionally biased region" description="Pro residues" evidence="14">
    <location>
        <begin position="449"/>
        <end position="458"/>
    </location>
</feature>
<comment type="catalytic activity">
    <reaction evidence="11">
        <text>[1,4-alpha-D-glucosyl](n)-L-tyrosyl-[glycogenin] + UDP-alpha-D-glucose = [1,4-alpha-D-glucosyl](n+1)-L-tyrosyl-[glycogenin] + UDP + H(+)</text>
        <dbReference type="Rhea" id="RHEA:56560"/>
        <dbReference type="Rhea" id="RHEA-COMP:14606"/>
        <dbReference type="Rhea" id="RHEA-COMP:14607"/>
        <dbReference type="ChEBI" id="CHEBI:15378"/>
        <dbReference type="ChEBI" id="CHEBI:58223"/>
        <dbReference type="ChEBI" id="CHEBI:58885"/>
        <dbReference type="ChEBI" id="CHEBI:140574"/>
        <dbReference type="EC" id="2.4.1.186"/>
    </reaction>
</comment>
<reference evidence="16" key="1">
    <citation type="journal article" date="2015" name="Genome Announc.">
        <title>Draft genome sequence of Talaromyces cellulolyticus strain Y-94, a source of lignocellulosic biomass-degrading enzymes.</title>
        <authorList>
            <person name="Fujii T."/>
            <person name="Koike H."/>
            <person name="Sawayama S."/>
            <person name="Yano S."/>
            <person name="Inoue H."/>
        </authorList>
    </citation>
    <scope>NUCLEOTIDE SEQUENCE [LARGE SCALE GENOMIC DNA]</scope>
    <source>
        <strain evidence="16">Y-94</strain>
    </source>
</reference>
<comment type="similarity">
    <text evidence="9">Belongs to the glycosyltransferase 8 family. Glycogenin subfamily.</text>
</comment>
<feature type="compositionally biased region" description="Basic and acidic residues" evidence="14">
    <location>
        <begin position="598"/>
        <end position="610"/>
    </location>
</feature>
<feature type="region of interest" description="Disordered" evidence="14">
    <location>
        <begin position="763"/>
        <end position="786"/>
    </location>
</feature>
<feature type="region of interest" description="Disordered" evidence="14">
    <location>
        <begin position="545"/>
        <end position="626"/>
    </location>
</feature>
<feature type="compositionally biased region" description="Basic and acidic residues" evidence="14">
    <location>
        <begin position="459"/>
        <end position="484"/>
    </location>
</feature>
<keyword evidence="3" id="KW-0963">Cytoplasm</keyword>
<evidence type="ECO:0000256" key="4">
    <source>
        <dbReference type="ARBA" id="ARBA00022679"/>
    </source>
</evidence>
<dbReference type="PANTHER" id="PTHR11183">
    <property type="entry name" value="GLYCOGENIN SUBFAMILY MEMBER"/>
    <property type="match status" value="1"/>
</dbReference>
<keyword evidence="16" id="KW-1185">Reference proteome</keyword>
<dbReference type="Proteomes" id="UP000053095">
    <property type="component" value="Unassembled WGS sequence"/>
</dbReference>
<dbReference type="GO" id="GO:0005978">
    <property type="term" value="P:glycogen biosynthetic process"/>
    <property type="evidence" value="ECO:0007669"/>
    <property type="project" value="UniProtKB-KW"/>
</dbReference>
<dbReference type="InterPro" id="IPR029044">
    <property type="entry name" value="Nucleotide-diphossugar_trans"/>
</dbReference>
<evidence type="ECO:0000256" key="14">
    <source>
        <dbReference type="SAM" id="MobiDB-lite"/>
    </source>
</evidence>
<keyword evidence="7" id="KW-0325">Glycoprotein</keyword>
<keyword evidence="8" id="KW-0464">Manganese</keyword>
<evidence type="ECO:0000256" key="2">
    <source>
        <dbReference type="ARBA" id="ARBA00004496"/>
    </source>
</evidence>
<comment type="catalytic activity">
    <reaction evidence="12">
        <text>L-tyrosyl-[glycogenin] + UDP-alpha-D-glucose = alpha-D-glucosyl-L-tyrosyl-[glycogenin] + UDP + H(+)</text>
        <dbReference type="Rhea" id="RHEA:23360"/>
        <dbReference type="Rhea" id="RHEA-COMP:14604"/>
        <dbReference type="Rhea" id="RHEA-COMP:14605"/>
        <dbReference type="ChEBI" id="CHEBI:15378"/>
        <dbReference type="ChEBI" id="CHEBI:46858"/>
        <dbReference type="ChEBI" id="CHEBI:58223"/>
        <dbReference type="ChEBI" id="CHEBI:58885"/>
        <dbReference type="ChEBI" id="CHEBI:140573"/>
        <dbReference type="EC" id="2.4.1.186"/>
    </reaction>
</comment>
<sequence>MATPGEAVYCTTPTPARPECYIVITQLLTTTGAVVLAHSLRDNGTRAKIVALFTPETLKESTVRELQTVYDEIIPVQLHSNGTPANLLLMDRLDLISTFTKIELWRQTQYSKIVYMDADVLALRAPDELLSLQEDFAAAPDIGWPDIFNSGVMVLRPNLQDYYALRALAERGTSFDGGDQGLLNTYFKKWHRLSFTYNCTPSGNYQYMPAYRHFESTISLIHFIGPQKPWTQSRHAFTSGTPYYQLLGRWWAQYDRHYRPLPTSLPPAPARVSFQSQPSYGTSSVFRSAPSYTPNRQESSFPAQNVHTIHQHETRHHARPSYHEKPAQIAEDLHVLRRSPISEGFVDTTPAFAPAPALAHPQPIHPPSITHDLRSHHHAPVEAPAEVRSVVPLYVHGEEQSSVYVTVPSGGTENFTELKAQFITQKAFEPYHQHHPPIETAPTAQPQNAPSPPPPPPQQEERPFSPPRAEWDASREPPPRHSRPEALSLETQTYTMSEDTHLFRPPPSYPEAPKNMWYEVPSAKREPQKLAPIFPWETRASKPTRVFAEEHETSRVPSTNDVIKHERHPEQTWPIEQTSHFEHIEDIEHTEQTQQTKPAERPEPAEKPEQPEPEQPPKGTAATFEYTSPNFVPAESWETFSRGNAWDEVPEINKYVDAIQQRSKNVNGRGKAGGAKRPESLKITDFPTEVDRPSLPVTPAPIRRSFWGSSEGQQESSEFPAAEGVPNQGDWVGVTTDAFLQLLIAIYSYWKLTEPTRPIGRATTTSVGSLQNDDESAGTNRVVRRD</sequence>
<comment type="subcellular location">
    <subcellularLocation>
        <location evidence="2">Cytoplasm</location>
    </subcellularLocation>
</comment>
<evidence type="ECO:0000256" key="3">
    <source>
        <dbReference type="ARBA" id="ARBA00022490"/>
    </source>
</evidence>
<comment type="cofactor">
    <cofactor evidence="1">
        <name>Mn(2+)</name>
        <dbReference type="ChEBI" id="CHEBI:29035"/>
    </cofactor>
</comment>
<evidence type="ECO:0000256" key="13">
    <source>
        <dbReference type="ARBA" id="ARBA00057883"/>
    </source>
</evidence>
<dbReference type="Pfam" id="PF01501">
    <property type="entry name" value="Glyco_transf_8"/>
    <property type="match status" value="1"/>
</dbReference>
<feature type="region of interest" description="Disordered" evidence="14">
    <location>
        <begin position="433"/>
        <end position="486"/>
    </location>
</feature>
<feature type="region of interest" description="Disordered" evidence="14">
    <location>
        <begin position="689"/>
        <end position="726"/>
    </location>
</feature>
<name>A0A6V8HCJ1_TALPI</name>
<dbReference type="GO" id="GO:0008466">
    <property type="term" value="F:glycogenin glucosyltransferase activity"/>
    <property type="evidence" value="ECO:0007669"/>
    <property type="project" value="UniProtKB-EC"/>
</dbReference>
<evidence type="ECO:0000256" key="6">
    <source>
        <dbReference type="ARBA" id="ARBA00023056"/>
    </source>
</evidence>
<dbReference type="EMBL" id="DF933830">
    <property type="protein sequence ID" value="GAM39158.1"/>
    <property type="molecule type" value="Genomic_DNA"/>
</dbReference>
<dbReference type="Gene3D" id="3.90.550.10">
    <property type="entry name" value="Spore Coat Polysaccharide Biosynthesis Protein SpsA, Chain A"/>
    <property type="match status" value="1"/>
</dbReference>
<evidence type="ECO:0000256" key="8">
    <source>
        <dbReference type="ARBA" id="ARBA00023211"/>
    </source>
</evidence>
<keyword evidence="5" id="KW-0479">Metal-binding</keyword>
<accession>A0A6V8HCJ1</accession>
<evidence type="ECO:0000256" key="7">
    <source>
        <dbReference type="ARBA" id="ARBA00023180"/>
    </source>
</evidence>
<evidence type="ECO:0000256" key="1">
    <source>
        <dbReference type="ARBA" id="ARBA00001936"/>
    </source>
</evidence>
<evidence type="ECO:0000313" key="15">
    <source>
        <dbReference type="EMBL" id="GAM39158.1"/>
    </source>
</evidence>
<dbReference type="GO" id="GO:0046872">
    <property type="term" value="F:metal ion binding"/>
    <property type="evidence" value="ECO:0007669"/>
    <property type="project" value="UniProtKB-KW"/>
</dbReference>
<protein>
    <recommendedName>
        <fullName evidence="10">glycogenin glucosyltransferase</fullName>
        <ecNumber evidence="10">2.4.1.186</ecNumber>
    </recommendedName>
</protein>
<feature type="compositionally biased region" description="Basic and acidic residues" evidence="14">
    <location>
        <begin position="579"/>
        <end position="591"/>
    </location>
</feature>
<evidence type="ECO:0000256" key="12">
    <source>
        <dbReference type="ARBA" id="ARBA00052293"/>
    </source>
</evidence>
<gene>
    <name evidence="15" type="ORF">TCE0_034f10473</name>
</gene>
<feature type="compositionally biased region" description="Low complexity" evidence="14">
    <location>
        <begin position="708"/>
        <end position="718"/>
    </location>
</feature>
<organism evidence="15 16">
    <name type="scientific">Talaromyces pinophilus</name>
    <name type="common">Penicillium pinophilum</name>
    <dbReference type="NCBI Taxonomy" id="128442"/>
    <lineage>
        <taxon>Eukaryota</taxon>
        <taxon>Fungi</taxon>
        <taxon>Dikarya</taxon>
        <taxon>Ascomycota</taxon>
        <taxon>Pezizomycotina</taxon>
        <taxon>Eurotiomycetes</taxon>
        <taxon>Eurotiomycetidae</taxon>
        <taxon>Eurotiales</taxon>
        <taxon>Trichocomaceae</taxon>
        <taxon>Talaromyces</taxon>
        <taxon>Talaromyces sect. Talaromyces</taxon>
    </lineage>
</organism>
<comment type="caution">
    <text evidence="15">The sequence shown here is derived from an EMBL/GenBank/DDBJ whole genome shotgun (WGS) entry which is preliminary data.</text>
</comment>
<evidence type="ECO:0000256" key="11">
    <source>
        <dbReference type="ARBA" id="ARBA00050886"/>
    </source>
</evidence>
<dbReference type="InterPro" id="IPR002495">
    <property type="entry name" value="Glyco_trans_8"/>
</dbReference>
<dbReference type="AlphaFoldDB" id="A0A6V8HCJ1"/>
<proteinExistence type="inferred from homology"/>
<dbReference type="EC" id="2.4.1.186" evidence="10"/>
<dbReference type="GO" id="GO:0005737">
    <property type="term" value="C:cytoplasm"/>
    <property type="evidence" value="ECO:0007669"/>
    <property type="project" value="UniProtKB-SubCell"/>
</dbReference>
<keyword evidence="6" id="KW-0320">Glycogen biosynthesis</keyword>
<dbReference type="FunFam" id="3.90.550.10:FF:000092">
    <property type="entry name" value="Glycogenin 2"/>
    <property type="match status" value="1"/>
</dbReference>
<evidence type="ECO:0000313" key="16">
    <source>
        <dbReference type="Proteomes" id="UP000053095"/>
    </source>
</evidence>
<evidence type="ECO:0000256" key="10">
    <source>
        <dbReference type="ARBA" id="ARBA00038934"/>
    </source>
</evidence>
<evidence type="ECO:0000256" key="5">
    <source>
        <dbReference type="ARBA" id="ARBA00022723"/>
    </source>
</evidence>
<keyword evidence="4" id="KW-0808">Transferase</keyword>
<comment type="function">
    <text evidence="13">Self-glucosylating initiator of glycogen synthesis. It catalyzes the formation of a short alpha (1,4)-glucosyl chain covalently attached via a glucose 1-O-tyrosyl linkage to internal tyrosine residues and these chains act as primers for the elongation reaction catalyzed by glycogen synthase.</text>
</comment>
<dbReference type="InterPro" id="IPR050587">
    <property type="entry name" value="GNT1/Glycosyltrans_8"/>
</dbReference>
<dbReference type="CDD" id="cd02537">
    <property type="entry name" value="GT8_Glycogenin"/>
    <property type="match status" value="1"/>
</dbReference>
<evidence type="ECO:0000256" key="9">
    <source>
        <dbReference type="ARBA" id="ARBA00038162"/>
    </source>
</evidence>